<name>A0ABT9RL41_9ACTN</name>
<reference evidence="2 3" key="1">
    <citation type="submission" date="2023-07" db="EMBL/GenBank/DDBJ databases">
        <title>Sequencing the genomes of 1000 actinobacteria strains.</title>
        <authorList>
            <person name="Klenk H.-P."/>
        </authorList>
    </citation>
    <scope>NUCLEOTIDE SEQUENCE [LARGE SCALE GENOMIC DNA]</scope>
    <source>
        <strain evidence="2 3">DSM 44109</strain>
    </source>
</reference>
<dbReference type="Proteomes" id="UP001230426">
    <property type="component" value="Unassembled WGS sequence"/>
</dbReference>
<dbReference type="Pfam" id="PF11716">
    <property type="entry name" value="MDMPI_N"/>
    <property type="match status" value="1"/>
</dbReference>
<dbReference type="NCBIfam" id="TIGR03083">
    <property type="entry name" value="maleylpyruvate isomerase family mycothiol-dependent enzyme"/>
    <property type="match status" value="1"/>
</dbReference>
<accession>A0ABT9RL41</accession>
<dbReference type="EMBL" id="JAUSRB010000002">
    <property type="protein sequence ID" value="MDP9869557.1"/>
    <property type="molecule type" value="Genomic_DNA"/>
</dbReference>
<keyword evidence="3" id="KW-1185">Reference proteome</keyword>
<dbReference type="Gene3D" id="1.20.120.450">
    <property type="entry name" value="dinb family like domain"/>
    <property type="match status" value="1"/>
</dbReference>
<feature type="domain" description="Mycothiol-dependent maleylpyruvate isomerase metal-binding" evidence="1">
    <location>
        <begin position="19"/>
        <end position="138"/>
    </location>
</feature>
<dbReference type="InterPro" id="IPR017520">
    <property type="entry name" value="CHP03086"/>
</dbReference>
<evidence type="ECO:0000313" key="2">
    <source>
        <dbReference type="EMBL" id="MDP9869557.1"/>
    </source>
</evidence>
<dbReference type="InterPro" id="IPR034660">
    <property type="entry name" value="DinB/YfiT-like"/>
</dbReference>
<dbReference type="InterPro" id="IPR017517">
    <property type="entry name" value="Maleyloyr_isom"/>
</dbReference>
<sequence length="205" mass="21464">MSAISVDLGSVDLRDLDRRALEAAGRLVAQAGPEHLTGPTPCAAWNLGELLRHMVSENRGFAAAAAGLPADRSTWDSGELGTDPHRAYQESAAAVTAAFAAQDVHDRQVEVREFGVFPGRAAMGMHFVDFLVHGWDIAASVGAPYSPDEESAAVALAIASRWADAPGLRGPGGPFGVRVPVPADVSDFERLLGLLGRSPAWAPSC</sequence>
<dbReference type="NCBIfam" id="TIGR03086">
    <property type="entry name" value="TIGR03086 family metal-binding protein"/>
    <property type="match status" value="1"/>
</dbReference>
<organism evidence="2 3">
    <name type="scientific">Streptosporangium brasiliense</name>
    <dbReference type="NCBI Taxonomy" id="47480"/>
    <lineage>
        <taxon>Bacteria</taxon>
        <taxon>Bacillati</taxon>
        <taxon>Actinomycetota</taxon>
        <taxon>Actinomycetes</taxon>
        <taxon>Streptosporangiales</taxon>
        <taxon>Streptosporangiaceae</taxon>
        <taxon>Streptosporangium</taxon>
    </lineage>
</organism>
<gene>
    <name evidence="2" type="ORF">J2S55_008823</name>
</gene>
<dbReference type="InterPro" id="IPR024344">
    <property type="entry name" value="MDMPI_metal-binding"/>
</dbReference>
<dbReference type="RefSeq" id="WP_306873616.1">
    <property type="nucleotide sequence ID" value="NZ_JAUSRB010000002.1"/>
</dbReference>
<evidence type="ECO:0000259" key="1">
    <source>
        <dbReference type="Pfam" id="PF11716"/>
    </source>
</evidence>
<comment type="caution">
    <text evidence="2">The sequence shown here is derived from an EMBL/GenBank/DDBJ whole genome shotgun (WGS) entry which is preliminary data.</text>
</comment>
<dbReference type="SUPFAM" id="SSF109854">
    <property type="entry name" value="DinB/YfiT-like putative metalloenzymes"/>
    <property type="match status" value="1"/>
</dbReference>
<evidence type="ECO:0000313" key="3">
    <source>
        <dbReference type="Proteomes" id="UP001230426"/>
    </source>
</evidence>
<protein>
    <submittedName>
        <fullName evidence="2">Uncharacterized protein (TIGR03086 family)</fullName>
    </submittedName>
</protein>
<proteinExistence type="predicted"/>